<feature type="domain" description="AAA+ ATPase" evidence="4">
    <location>
        <begin position="485"/>
        <end position="613"/>
    </location>
</feature>
<keyword evidence="3 5" id="KW-0067">ATP-binding</keyword>
<sequence>MRYATTQEHLLAELDRIDAILEAAEDAETPVPQDESSTTDAATLAAEPSGLLLALPERDRERIGELTDEIERNCVATGDATLRLRVLADRFDLSRRHLDVLLLALAPRLDTSYTAQYERLQEDRLLSRLTVVLLERLFSRTPEERLAAGALVASESPLRRHGLLEVVSPPDGVATDRGRQYVVDDRIVDYLKGYDGLDPALETALGRYAADDAAVLETREIDPTLGVDDLVIGDDLADRLASLPADGTGRRFYFSGPDGTEKHRALEAVCSAEEYLRADLEAVLDAGALDALVREAKLLGKPLQLTAAGAATFDAREGERSLEAVLDRFAAVEIDLFVTGVAAWTPSAVMETEIDAILEFPRSSLALRRRFWTAHADDLPDDLEPEVLAGTFELTHGQLEAALSTARSLAGGDEITAENVYEGCRAQSADGLDELAQQLEPDSDWDDIQLRDDTMHKLELVCDHVRHQGRIYGDWGFEEQFSRGTGVVALFKGDSGTGKTMAAEILANDVGMDLYKIDLSSVVSKYIGETEENLERIFEEAEHSNAILLFDEADAVFGDRSQVSSATDRYANVEVNYLLQRVEAYDGVILMTTNYASNIDSAFTRRIDHTVTFEMPHEATRERIWKHVFPANAPTCDIDYEFLSSFEFTGGRIKTIGQTAAILAAGDDDEIGMSHVVRAVQLEYEKTGRLLQPPQFEPYDDHLRLE</sequence>
<dbReference type="Gene3D" id="3.40.50.300">
    <property type="entry name" value="P-loop containing nucleotide triphosphate hydrolases"/>
    <property type="match status" value="1"/>
</dbReference>
<dbReference type="OrthoDB" id="147168at2157"/>
<dbReference type="InterPro" id="IPR003959">
    <property type="entry name" value="ATPase_AAA_core"/>
</dbReference>
<evidence type="ECO:0000256" key="3">
    <source>
        <dbReference type="ARBA" id="ARBA00022840"/>
    </source>
</evidence>
<protein>
    <submittedName>
        <fullName evidence="5">ATP-binding protein</fullName>
    </submittedName>
</protein>
<dbReference type="InterPro" id="IPR050221">
    <property type="entry name" value="26S_Proteasome_ATPase"/>
</dbReference>
<dbReference type="PANTHER" id="PTHR23073">
    <property type="entry name" value="26S PROTEASOME REGULATORY SUBUNIT"/>
    <property type="match status" value="1"/>
</dbReference>
<dbReference type="EMBL" id="SHMR01000006">
    <property type="protein sequence ID" value="RZH67299.1"/>
    <property type="molecule type" value="Genomic_DNA"/>
</dbReference>
<dbReference type="InterPro" id="IPR054472">
    <property type="entry name" value="WHD"/>
</dbReference>
<dbReference type="STRING" id="222984.GCA_000731985_01908"/>
<dbReference type="GO" id="GO:0005524">
    <property type="term" value="F:ATP binding"/>
    <property type="evidence" value="ECO:0007669"/>
    <property type="project" value="UniProtKB-KW"/>
</dbReference>
<dbReference type="GO" id="GO:0016887">
    <property type="term" value="F:ATP hydrolysis activity"/>
    <property type="evidence" value="ECO:0007669"/>
    <property type="project" value="InterPro"/>
</dbReference>
<gene>
    <name evidence="5" type="ORF">ELS17_12750</name>
</gene>
<comment type="caution">
    <text evidence="5">The sequence shown here is derived from an EMBL/GenBank/DDBJ whole genome shotgun (WGS) entry which is preliminary data.</text>
</comment>
<accession>A0A482XV78</accession>
<evidence type="ECO:0000256" key="2">
    <source>
        <dbReference type="ARBA" id="ARBA00022741"/>
    </source>
</evidence>
<evidence type="ECO:0000313" key="6">
    <source>
        <dbReference type="Proteomes" id="UP000292704"/>
    </source>
</evidence>
<comment type="similarity">
    <text evidence="1">Belongs to the AAA ATPase family.</text>
</comment>
<evidence type="ECO:0000313" key="5">
    <source>
        <dbReference type="EMBL" id="RZH67299.1"/>
    </source>
</evidence>
<dbReference type="Proteomes" id="UP000292704">
    <property type="component" value="Unassembled WGS sequence"/>
</dbReference>
<dbReference type="AlphaFoldDB" id="A0A482XV78"/>
<evidence type="ECO:0000259" key="4">
    <source>
        <dbReference type="SMART" id="SM00382"/>
    </source>
</evidence>
<dbReference type="SUPFAM" id="SSF52540">
    <property type="entry name" value="P-loop containing nucleoside triphosphate hydrolases"/>
    <property type="match status" value="1"/>
</dbReference>
<proteinExistence type="inferred from homology"/>
<organism evidence="5 6">
    <name type="scientific">Natrinema altunense</name>
    <dbReference type="NCBI Taxonomy" id="222984"/>
    <lineage>
        <taxon>Archaea</taxon>
        <taxon>Methanobacteriati</taxon>
        <taxon>Methanobacteriota</taxon>
        <taxon>Stenosarchaea group</taxon>
        <taxon>Halobacteria</taxon>
        <taxon>Halobacteriales</taxon>
        <taxon>Natrialbaceae</taxon>
        <taxon>Natrinema</taxon>
    </lineage>
</organism>
<dbReference type="Pfam" id="PF22977">
    <property type="entry name" value="WHD"/>
    <property type="match status" value="1"/>
</dbReference>
<name>A0A482XV78_9EURY</name>
<keyword evidence="2" id="KW-0547">Nucleotide-binding</keyword>
<dbReference type="InterPro" id="IPR027417">
    <property type="entry name" value="P-loop_NTPase"/>
</dbReference>
<dbReference type="SMART" id="SM00382">
    <property type="entry name" value="AAA"/>
    <property type="match status" value="1"/>
</dbReference>
<evidence type="ECO:0000256" key="1">
    <source>
        <dbReference type="ARBA" id="ARBA00006914"/>
    </source>
</evidence>
<reference evidence="5 6" key="1">
    <citation type="submission" date="2019-02" db="EMBL/GenBank/DDBJ databases">
        <title>Genome analysis provides insights into bioremediation potentialities and Haloocin production by Natrinema altunense strain 4.1R isolated from Chott Douz in Tunisian desert.</title>
        <authorList>
            <person name="Najjari A."/>
            <person name="Youssef N."/>
            <person name="Ben Dhia O."/>
            <person name="Ferjani R."/>
            <person name="El Hidri D."/>
            <person name="Ouzari H.I."/>
            <person name="Cherif A."/>
        </authorList>
    </citation>
    <scope>NUCLEOTIDE SEQUENCE [LARGE SCALE GENOMIC DNA]</scope>
    <source>
        <strain evidence="5 6">4.1R</strain>
    </source>
</reference>
<dbReference type="Pfam" id="PF00004">
    <property type="entry name" value="AAA"/>
    <property type="match status" value="1"/>
</dbReference>
<dbReference type="CDD" id="cd19481">
    <property type="entry name" value="RecA-like_protease"/>
    <property type="match status" value="1"/>
</dbReference>
<dbReference type="RefSeq" id="WP_130170984.1">
    <property type="nucleotide sequence ID" value="NZ_SHMR01000006.1"/>
</dbReference>
<dbReference type="InterPro" id="IPR003593">
    <property type="entry name" value="AAA+_ATPase"/>
</dbReference>